<dbReference type="Proteomes" id="UP000236735">
    <property type="component" value="Unassembled WGS sequence"/>
</dbReference>
<keyword evidence="1" id="KW-0472">Membrane</keyword>
<protein>
    <recommendedName>
        <fullName evidence="4">DUF4956 domain-containing protein</fullName>
    </recommendedName>
</protein>
<evidence type="ECO:0008006" key="4">
    <source>
        <dbReference type="Google" id="ProtNLM"/>
    </source>
</evidence>
<sequence>MEFLMLSNDFLMMFVRLLINVVVTWLIIDRLYYRKSRRRDFYFTFMLISIAIFFIVFFMIFVLEDLKGKTSMGVGIGLFGIFSIMRYRTDTMPVREMTYLFVIIALSLVNAVSVNVPLFELILTNAIISVAVWLCEMHLKSHPSRMIQYDRIDLITPERRPELIADLEKRLGVKVVKVDIGSIDFLRDMAMIRVSFEGEQPAMSDALKLTKDQLKEF</sequence>
<feature type="transmembrane region" description="Helical" evidence="1">
    <location>
        <begin position="99"/>
        <end position="116"/>
    </location>
</feature>
<evidence type="ECO:0000313" key="2">
    <source>
        <dbReference type="EMBL" id="SEF76550.1"/>
    </source>
</evidence>
<dbReference type="EMBL" id="FNUV01000003">
    <property type="protein sequence ID" value="SEF76550.1"/>
    <property type="molecule type" value="Genomic_DNA"/>
</dbReference>
<reference evidence="2 3" key="1">
    <citation type="submission" date="2016-10" db="EMBL/GenBank/DDBJ databases">
        <authorList>
            <person name="de Groot N.N."/>
        </authorList>
    </citation>
    <scope>NUCLEOTIDE SEQUENCE [LARGE SCALE GENOMIC DNA]</scope>
    <source>
        <strain evidence="2 3">AR32</strain>
    </source>
</reference>
<feature type="transmembrane region" description="Helical" evidence="1">
    <location>
        <begin position="40"/>
        <end position="63"/>
    </location>
</feature>
<evidence type="ECO:0000256" key="1">
    <source>
        <dbReference type="SAM" id="Phobius"/>
    </source>
</evidence>
<dbReference type="Pfam" id="PF16316">
    <property type="entry name" value="DUF4956"/>
    <property type="match status" value="1"/>
</dbReference>
<name>A0A1H5UNG4_XYLRU</name>
<organism evidence="2 3">
    <name type="scientific">Xylanibacter ruminicola</name>
    <name type="common">Prevotella ruminicola</name>
    <dbReference type="NCBI Taxonomy" id="839"/>
    <lineage>
        <taxon>Bacteria</taxon>
        <taxon>Pseudomonadati</taxon>
        <taxon>Bacteroidota</taxon>
        <taxon>Bacteroidia</taxon>
        <taxon>Bacteroidales</taxon>
        <taxon>Prevotellaceae</taxon>
        <taxon>Xylanibacter</taxon>
    </lineage>
</organism>
<keyword evidence="1" id="KW-1133">Transmembrane helix</keyword>
<dbReference type="RefSeq" id="WP_036913385.1">
    <property type="nucleotide sequence ID" value="NZ_FNUV01000003.1"/>
</dbReference>
<evidence type="ECO:0000313" key="3">
    <source>
        <dbReference type="Proteomes" id="UP000236735"/>
    </source>
</evidence>
<feature type="transmembrane region" description="Helical" evidence="1">
    <location>
        <begin position="69"/>
        <end position="87"/>
    </location>
</feature>
<dbReference type="AlphaFoldDB" id="A0A1H5UNG4"/>
<gene>
    <name evidence="2" type="ORF">SAMN05216354_1580</name>
</gene>
<dbReference type="InterPro" id="IPR032531">
    <property type="entry name" value="DUF4956"/>
</dbReference>
<keyword evidence="1" id="KW-0812">Transmembrane</keyword>
<proteinExistence type="predicted"/>
<accession>A0A1H5UNG4</accession>
<feature type="transmembrane region" description="Helical" evidence="1">
    <location>
        <begin position="6"/>
        <end position="28"/>
    </location>
</feature>